<dbReference type="KEGG" id="aal:EP13_17630"/>
<evidence type="ECO:0000313" key="6">
    <source>
        <dbReference type="Proteomes" id="UP000056090"/>
    </source>
</evidence>
<dbReference type="PANTHER" id="PTHR43547">
    <property type="entry name" value="TWO-COMPONENT HISTIDINE KINASE"/>
    <property type="match status" value="1"/>
</dbReference>
<dbReference type="eggNOG" id="COG2203">
    <property type="taxonomic scope" value="Bacteria"/>
</dbReference>
<dbReference type="SUPFAM" id="SSF55874">
    <property type="entry name" value="ATPase domain of HSP90 chaperone/DNA topoisomerase II/histidine kinase"/>
    <property type="match status" value="1"/>
</dbReference>
<dbReference type="OrthoDB" id="9804645at2"/>
<evidence type="ECO:0000256" key="3">
    <source>
        <dbReference type="ARBA" id="ARBA00022553"/>
    </source>
</evidence>
<dbReference type="GeneID" id="78256702"/>
<dbReference type="CDD" id="cd00082">
    <property type="entry name" value="HisKA"/>
    <property type="match status" value="1"/>
</dbReference>
<dbReference type="SMART" id="SM00387">
    <property type="entry name" value="HATPase_c"/>
    <property type="match status" value="1"/>
</dbReference>
<dbReference type="RefSeq" id="WP_044058358.1">
    <property type="nucleotide sequence ID" value="NZ_CBCSKJ010000004.1"/>
</dbReference>
<dbReference type="EC" id="2.7.13.3" evidence="2"/>
<gene>
    <name evidence="5" type="ORF">EP13_17630</name>
</gene>
<dbReference type="Gene3D" id="3.30.450.40">
    <property type="match status" value="1"/>
</dbReference>
<dbReference type="Pfam" id="PF01590">
    <property type="entry name" value="GAF"/>
    <property type="match status" value="1"/>
</dbReference>
<evidence type="ECO:0000256" key="2">
    <source>
        <dbReference type="ARBA" id="ARBA00012438"/>
    </source>
</evidence>
<dbReference type="SUPFAM" id="SSF47384">
    <property type="entry name" value="Homodimeric domain of signal transducing histidine kinase"/>
    <property type="match status" value="1"/>
</dbReference>
<dbReference type="InterPro" id="IPR003018">
    <property type="entry name" value="GAF"/>
</dbReference>
<dbReference type="Pfam" id="PF00512">
    <property type="entry name" value="HisKA"/>
    <property type="match status" value="1"/>
</dbReference>
<dbReference type="GO" id="GO:0000155">
    <property type="term" value="F:phosphorelay sensor kinase activity"/>
    <property type="evidence" value="ECO:0007669"/>
    <property type="project" value="InterPro"/>
</dbReference>
<dbReference type="PROSITE" id="PS50109">
    <property type="entry name" value="HIS_KIN"/>
    <property type="match status" value="1"/>
</dbReference>
<proteinExistence type="predicted"/>
<reference evidence="5 6" key="1">
    <citation type="submission" date="2014-06" db="EMBL/GenBank/DDBJ databases">
        <title>Genomes of Alteromonas australica, a world apart.</title>
        <authorList>
            <person name="Gonzaga A."/>
            <person name="Lopez-Perez M."/>
            <person name="Rodriguez-Valera F."/>
        </authorList>
    </citation>
    <scope>NUCLEOTIDE SEQUENCE [LARGE SCALE GENOMIC DNA]</scope>
    <source>
        <strain evidence="5 6">H 17</strain>
    </source>
</reference>
<dbReference type="PATRIC" id="fig|589873.4.peg.4004"/>
<evidence type="ECO:0000313" key="5">
    <source>
        <dbReference type="EMBL" id="AIG00357.1"/>
    </source>
</evidence>
<dbReference type="EMBL" id="CP008849">
    <property type="protein sequence ID" value="AIG00357.1"/>
    <property type="molecule type" value="Genomic_DNA"/>
</dbReference>
<dbReference type="Proteomes" id="UP000056090">
    <property type="component" value="Chromosome"/>
</dbReference>
<protein>
    <recommendedName>
        <fullName evidence="2">histidine kinase</fullName>
        <ecNumber evidence="2">2.7.13.3</ecNumber>
    </recommendedName>
</protein>
<dbReference type="PRINTS" id="PR00344">
    <property type="entry name" value="BCTRLSENSOR"/>
</dbReference>
<dbReference type="InterPro" id="IPR029016">
    <property type="entry name" value="GAF-like_dom_sf"/>
</dbReference>
<dbReference type="InterPro" id="IPR004358">
    <property type="entry name" value="Sig_transdc_His_kin-like_C"/>
</dbReference>
<keyword evidence="6" id="KW-1185">Reference proteome</keyword>
<name>A0A075P3G4_9ALTE</name>
<dbReference type="Gene3D" id="1.10.287.130">
    <property type="match status" value="1"/>
</dbReference>
<sequence length="392" mass="43141">MQQAIQQDIAAIQAIEAVPHIMNILSEATGLRFICVARVTEDNWTMCSVLDKVDFNLKPGDELEIQTTFCSQVRQSAKAIVIEEASKDSQYKTSPIPVMYGFESYFSYPIYKTDGSFFGTLCGLDPTPTALKTAKIDNQIASFAELISRQLEVNDQLSSAKSALFDEQSAAKLREQYIAILGHDIRTPLSSLKMGVDFLSETLSDGTTQKVLKRMDNSVNKMKRLINDVMDFTHGKMGKGITLNVRSSETLQEVLLHGVNELATLHPECHINTNIQVSGPHYCDPERIGQLLSNLLINAIVHGDHAHPIDVYAGKVNGVFTLSVANSGTPIPEDTKAKLFQPFWRNKNAKHSGGLGLGLFIASQIAEAHQGKLSVVSNEQATVFTFSANLRR</sequence>
<accession>A0A075P3G4</accession>
<dbReference type="eggNOG" id="COG2205">
    <property type="taxonomic scope" value="Bacteria"/>
</dbReference>
<organism evidence="5 6">
    <name type="scientific">Alteromonas australica</name>
    <dbReference type="NCBI Taxonomy" id="589873"/>
    <lineage>
        <taxon>Bacteria</taxon>
        <taxon>Pseudomonadati</taxon>
        <taxon>Pseudomonadota</taxon>
        <taxon>Gammaproteobacteria</taxon>
        <taxon>Alteromonadales</taxon>
        <taxon>Alteromonadaceae</taxon>
        <taxon>Alteromonas/Salinimonas group</taxon>
        <taxon>Alteromonas</taxon>
    </lineage>
</organism>
<dbReference type="KEGG" id="aaus:EP12_18425"/>
<evidence type="ECO:0000256" key="1">
    <source>
        <dbReference type="ARBA" id="ARBA00000085"/>
    </source>
</evidence>
<dbReference type="InterPro" id="IPR036890">
    <property type="entry name" value="HATPase_C_sf"/>
</dbReference>
<dbReference type="SMART" id="SM00388">
    <property type="entry name" value="HisKA"/>
    <property type="match status" value="1"/>
</dbReference>
<dbReference type="InterPro" id="IPR005467">
    <property type="entry name" value="His_kinase_dom"/>
</dbReference>
<dbReference type="InterPro" id="IPR003594">
    <property type="entry name" value="HATPase_dom"/>
</dbReference>
<keyword evidence="5" id="KW-0418">Kinase</keyword>
<dbReference type="AlphaFoldDB" id="A0A075P3G4"/>
<keyword evidence="3" id="KW-0597">Phosphoprotein</keyword>
<dbReference type="Pfam" id="PF02518">
    <property type="entry name" value="HATPase_c"/>
    <property type="match status" value="1"/>
</dbReference>
<dbReference type="PANTHER" id="PTHR43547:SF2">
    <property type="entry name" value="HYBRID SIGNAL TRANSDUCTION HISTIDINE KINASE C"/>
    <property type="match status" value="1"/>
</dbReference>
<dbReference type="InterPro" id="IPR003661">
    <property type="entry name" value="HisK_dim/P_dom"/>
</dbReference>
<dbReference type="Gene3D" id="3.30.565.10">
    <property type="entry name" value="Histidine kinase-like ATPase, C-terminal domain"/>
    <property type="match status" value="1"/>
</dbReference>
<keyword evidence="5" id="KW-0808">Transferase</keyword>
<comment type="catalytic activity">
    <reaction evidence="1">
        <text>ATP + protein L-histidine = ADP + protein N-phospho-L-histidine.</text>
        <dbReference type="EC" id="2.7.13.3"/>
    </reaction>
</comment>
<dbReference type="InterPro" id="IPR036097">
    <property type="entry name" value="HisK_dim/P_sf"/>
</dbReference>
<dbReference type="SUPFAM" id="SSF55781">
    <property type="entry name" value="GAF domain-like"/>
    <property type="match status" value="1"/>
</dbReference>
<feature type="domain" description="Histidine kinase" evidence="4">
    <location>
        <begin position="180"/>
        <end position="392"/>
    </location>
</feature>
<evidence type="ECO:0000259" key="4">
    <source>
        <dbReference type="PROSITE" id="PS50109"/>
    </source>
</evidence>